<proteinExistence type="predicted"/>
<accession>A0ABU6JY92</accession>
<dbReference type="PANTHER" id="PTHR35531:SF1">
    <property type="entry name" value="INNER MEMBRANE PROTEIN YBCI-RELATED"/>
    <property type="match status" value="1"/>
</dbReference>
<dbReference type="Proteomes" id="UP001331561">
    <property type="component" value="Unassembled WGS sequence"/>
</dbReference>
<keyword evidence="1" id="KW-1133">Transmembrane helix</keyword>
<dbReference type="GO" id="GO:0016787">
    <property type="term" value="F:hydrolase activity"/>
    <property type="evidence" value="ECO:0007669"/>
    <property type="project" value="UniProtKB-KW"/>
</dbReference>
<dbReference type="Pfam" id="PF04307">
    <property type="entry name" value="YdjM"/>
    <property type="match status" value="1"/>
</dbReference>
<evidence type="ECO:0000256" key="1">
    <source>
        <dbReference type="SAM" id="Phobius"/>
    </source>
</evidence>
<comment type="caution">
    <text evidence="2">The sequence shown here is derived from an EMBL/GenBank/DDBJ whole genome shotgun (WGS) entry which is preliminary data.</text>
</comment>
<keyword evidence="1" id="KW-0472">Membrane</keyword>
<evidence type="ECO:0000313" key="3">
    <source>
        <dbReference type="Proteomes" id="UP001331561"/>
    </source>
</evidence>
<sequence>MPTILTHPAVPLAIGIGLGTGVISPRLLLAGAVASIVPDLDVISFHFGIAYGSELGHRGFSHSLVFALLVATFGALAWRTLRSRPLTALLFLFVAMASHGVLDSFTNGGRGIAFLWPFSAERFFAPYQVIEVSPIGAAGLFTTRGARVLMSELLWVWLPCALFALALWDTRRSLRRTPDVSAGRLP</sequence>
<keyword evidence="3" id="KW-1185">Reference proteome</keyword>
<feature type="transmembrane region" description="Helical" evidence="1">
    <location>
        <begin position="60"/>
        <end position="78"/>
    </location>
</feature>
<dbReference type="InterPro" id="IPR007404">
    <property type="entry name" value="YdjM-like"/>
</dbReference>
<organism evidence="2 3">
    <name type="scientific">Uliginosibacterium silvisoli</name>
    <dbReference type="NCBI Taxonomy" id="3114758"/>
    <lineage>
        <taxon>Bacteria</taxon>
        <taxon>Pseudomonadati</taxon>
        <taxon>Pseudomonadota</taxon>
        <taxon>Betaproteobacteria</taxon>
        <taxon>Rhodocyclales</taxon>
        <taxon>Zoogloeaceae</taxon>
        <taxon>Uliginosibacterium</taxon>
    </lineage>
</organism>
<dbReference type="EMBL" id="JAYXHS010000001">
    <property type="protein sequence ID" value="MEC5384364.1"/>
    <property type="molecule type" value="Genomic_DNA"/>
</dbReference>
<feature type="transmembrane region" description="Helical" evidence="1">
    <location>
        <begin position="85"/>
        <end position="102"/>
    </location>
</feature>
<gene>
    <name evidence="2" type="ORF">VVD49_01445</name>
</gene>
<evidence type="ECO:0000313" key="2">
    <source>
        <dbReference type="EMBL" id="MEC5384364.1"/>
    </source>
</evidence>
<keyword evidence="1" id="KW-0812">Transmembrane</keyword>
<keyword evidence="2" id="KW-0378">Hydrolase</keyword>
<reference evidence="2 3" key="1">
    <citation type="submission" date="2024-01" db="EMBL/GenBank/DDBJ databases">
        <title>Uliginosibacterium soil sp. nov.</title>
        <authorList>
            <person name="Lv Y."/>
        </authorList>
    </citation>
    <scope>NUCLEOTIDE SEQUENCE [LARGE SCALE GENOMIC DNA]</scope>
    <source>
        <strain evidence="2 3">H3</strain>
    </source>
</reference>
<feature type="transmembrane region" description="Helical" evidence="1">
    <location>
        <begin position="148"/>
        <end position="168"/>
    </location>
</feature>
<name>A0ABU6JY92_9RHOO</name>
<dbReference type="PANTHER" id="PTHR35531">
    <property type="entry name" value="INNER MEMBRANE PROTEIN YBCI-RELATED"/>
    <property type="match status" value="1"/>
</dbReference>
<dbReference type="RefSeq" id="WP_327597344.1">
    <property type="nucleotide sequence ID" value="NZ_JAYXHS010000001.1"/>
</dbReference>
<protein>
    <submittedName>
        <fullName evidence="2">Metal-dependent hydrolase</fullName>
    </submittedName>
</protein>